<feature type="region of interest" description="Disordered" evidence="1">
    <location>
        <begin position="274"/>
        <end position="296"/>
    </location>
</feature>
<feature type="compositionally biased region" description="Polar residues" evidence="1">
    <location>
        <begin position="40"/>
        <end position="66"/>
    </location>
</feature>
<feature type="region of interest" description="Disordered" evidence="1">
    <location>
        <begin position="1"/>
        <end position="77"/>
    </location>
</feature>
<evidence type="ECO:0000313" key="2">
    <source>
        <dbReference type="EMBL" id="KAJ8378482.1"/>
    </source>
</evidence>
<evidence type="ECO:0000256" key="1">
    <source>
        <dbReference type="SAM" id="MobiDB-lite"/>
    </source>
</evidence>
<keyword evidence="3" id="KW-1185">Reference proteome</keyword>
<accession>A0AAD7RE18</accession>
<proteinExistence type="predicted"/>
<reference evidence="2" key="1">
    <citation type="journal article" date="2023" name="Science">
        <title>Genome structures resolve the early diversification of teleost fishes.</title>
        <authorList>
            <person name="Parey E."/>
            <person name="Louis A."/>
            <person name="Montfort J."/>
            <person name="Bouchez O."/>
            <person name="Roques C."/>
            <person name="Iampietro C."/>
            <person name="Lluch J."/>
            <person name="Castinel A."/>
            <person name="Donnadieu C."/>
            <person name="Desvignes T."/>
            <person name="Floi Bucao C."/>
            <person name="Jouanno E."/>
            <person name="Wen M."/>
            <person name="Mejri S."/>
            <person name="Dirks R."/>
            <person name="Jansen H."/>
            <person name="Henkel C."/>
            <person name="Chen W.J."/>
            <person name="Zahm M."/>
            <person name="Cabau C."/>
            <person name="Klopp C."/>
            <person name="Thompson A.W."/>
            <person name="Robinson-Rechavi M."/>
            <person name="Braasch I."/>
            <person name="Lecointre G."/>
            <person name="Bobe J."/>
            <person name="Postlethwait J.H."/>
            <person name="Berthelot C."/>
            <person name="Roest Crollius H."/>
            <person name="Guiguen Y."/>
        </authorList>
    </citation>
    <scope>NUCLEOTIDE SEQUENCE</scope>
    <source>
        <strain evidence="2">NC1722</strain>
    </source>
</reference>
<gene>
    <name evidence="2" type="ORF">AAFF_G00239460</name>
</gene>
<dbReference type="EMBL" id="JAINUG010000319">
    <property type="protein sequence ID" value="KAJ8378482.1"/>
    <property type="molecule type" value="Genomic_DNA"/>
</dbReference>
<protein>
    <submittedName>
        <fullName evidence="2">Uncharacterized protein</fullName>
    </submittedName>
</protein>
<name>A0AAD7RE18_9TELE</name>
<organism evidence="2 3">
    <name type="scientific">Aldrovandia affinis</name>
    <dbReference type="NCBI Taxonomy" id="143900"/>
    <lineage>
        <taxon>Eukaryota</taxon>
        <taxon>Metazoa</taxon>
        <taxon>Chordata</taxon>
        <taxon>Craniata</taxon>
        <taxon>Vertebrata</taxon>
        <taxon>Euteleostomi</taxon>
        <taxon>Actinopterygii</taxon>
        <taxon>Neopterygii</taxon>
        <taxon>Teleostei</taxon>
        <taxon>Notacanthiformes</taxon>
        <taxon>Halosauridae</taxon>
        <taxon>Aldrovandia</taxon>
    </lineage>
</organism>
<evidence type="ECO:0000313" key="3">
    <source>
        <dbReference type="Proteomes" id="UP001221898"/>
    </source>
</evidence>
<sequence>MAIQRRMGKNREEESFSAVHTSPGELQSQADGSVEDIDTINDSAHASHSDSVPQNDSSAGQRSGSNRRAESVIKMPPARRIEADGKTYIELVPVKSLNERAAKTSDVQDQMAQATAIRGGGPVAGTELNREGMRYCAPPPWTIMQDNTFMMGRTPQHFPGEYVIAAVAQRDVYSGELMTSVPFPIKLYSHYPNSYGCPTILLSMPPPGPVPLPYNDPQMGFPHFHPSTVSYPPEPGPAQESHAFFLPPLSARSVGPQEELIFRHLPHPNLHKHREQWEGDQGNGSQHSYVNRMEDQ</sequence>
<dbReference type="Proteomes" id="UP001221898">
    <property type="component" value="Unassembled WGS sequence"/>
</dbReference>
<feature type="compositionally biased region" description="Polar residues" evidence="1">
    <location>
        <begin position="18"/>
        <end position="31"/>
    </location>
</feature>
<dbReference type="AlphaFoldDB" id="A0AAD7RE18"/>
<comment type="caution">
    <text evidence="2">The sequence shown here is derived from an EMBL/GenBank/DDBJ whole genome shotgun (WGS) entry which is preliminary data.</text>
</comment>